<evidence type="ECO:0000313" key="2">
    <source>
        <dbReference type="EMBL" id="KAJ7686916.1"/>
    </source>
</evidence>
<name>A0AAD7DAB8_MYCRO</name>
<evidence type="ECO:0000313" key="3">
    <source>
        <dbReference type="Proteomes" id="UP001221757"/>
    </source>
</evidence>
<dbReference type="AlphaFoldDB" id="A0AAD7DAB8"/>
<dbReference type="EMBL" id="JARKIE010000092">
    <property type="protein sequence ID" value="KAJ7686916.1"/>
    <property type="molecule type" value="Genomic_DNA"/>
</dbReference>
<evidence type="ECO:0000256" key="1">
    <source>
        <dbReference type="SAM" id="MobiDB-lite"/>
    </source>
</evidence>
<organism evidence="2 3">
    <name type="scientific">Mycena rosella</name>
    <name type="common">Pink bonnet</name>
    <name type="synonym">Agaricus rosellus</name>
    <dbReference type="NCBI Taxonomy" id="1033263"/>
    <lineage>
        <taxon>Eukaryota</taxon>
        <taxon>Fungi</taxon>
        <taxon>Dikarya</taxon>
        <taxon>Basidiomycota</taxon>
        <taxon>Agaricomycotina</taxon>
        <taxon>Agaricomycetes</taxon>
        <taxon>Agaricomycetidae</taxon>
        <taxon>Agaricales</taxon>
        <taxon>Marasmiineae</taxon>
        <taxon>Mycenaceae</taxon>
        <taxon>Mycena</taxon>
    </lineage>
</organism>
<feature type="region of interest" description="Disordered" evidence="1">
    <location>
        <begin position="1"/>
        <end position="20"/>
    </location>
</feature>
<accession>A0AAD7DAB8</accession>
<feature type="compositionally biased region" description="Basic and acidic residues" evidence="1">
    <location>
        <begin position="261"/>
        <end position="272"/>
    </location>
</feature>
<protein>
    <submittedName>
        <fullName evidence="2">Uncharacterized protein</fullName>
    </submittedName>
</protein>
<sequence length="363" mass="41045">MPPITPPASQIPGISNSQMDSECQSIEFPKKIDLKLEHETTGISSNFEDIWELREPARSMHGDDRNARRQRRHLKRTRFGSATISSSLMSDQALLMRVVVTTGTVAEDRAKNTELYYKVRSVERAPTGTRTSVQNRTSPARHTTSYPAAAGSHVHLSIELFVSPLGSPGRLRERPQRVHTIYLGNYVGDIDDEAAEVLDGQIFLQEEGGREGALLEGEGIPPVYKHYIHHHPWASQNSSGRAHGRRFRSKRPARRRRSKGTLKDERNQHSKLGDILKTQSKDGSGVNHLRDNTRMHMMRETNKDFHTKIHWCIEHTEPSSISRVPNHHHCWIVVCATIEVNFVSTSKAKNTHEAANIEDKVSD</sequence>
<feature type="compositionally biased region" description="Polar residues" evidence="1">
    <location>
        <begin position="128"/>
        <end position="145"/>
    </location>
</feature>
<reference evidence="2" key="1">
    <citation type="submission" date="2023-03" db="EMBL/GenBank/DDBJ databases">
        <title>Massive genome expansion in bonnet fungi (Mycena s.s.) driven by repeated elements and novel gene families across ecological guilds.</title>
        <authorList>
            <consortium name="Lawrence Berkeley National Laboratory"/>
            <person name="Harder C.B."/>
            <person name="Miyauchi S."/>
            <person name="Viragh M."/>
            <person name="Kuo A."/>
            <person name="Thoen E."/>
            <person name="Andreopoulos B."/>
            <person name="Lu D."/>
            <person name="Skrede I."/>
            <person name="Drula E."/>
            <person name="Henrissat B."/>
            <person name="Morin E."/>
            <person name="Kohler A."/>
            <person name="Barry K."/>
            <person name="LaButti K."/>
            <person name="Morin E."/>
            <person name="Salamov A."/>
            <person name="Lipzen A."/>
            <person name="Mereny Z."/>
            <person name="Hegedus B."/>
            <person name="Baldrian P."/>
            <person name="Stursova M."/>
            <person name="Weitz H."/>
            <person name="Taylor A."/>
            <person name="Grigoriev I.V."/>
            <person name="Nagy L.G."/>
            <person name="Martin F."/>
            <person name="Kauserud H."/>
        </authorList>
    </citation>
    <scope>NUCLEOTIDE SEQUENCE</scope>
    <source>
        <strain evidence="2">CBHHK067</strain>
    </source>
</reference>
<dbReference type="Proteomes" id="UP001221757">
    <property type="component" value="Unassembled WGS sequence"/>
</dbReference>
<feature type="region of interest" description="Disordered" evidence="1">
    <location>
        <begin position="233"/>
        <end position="272"/>
    </location>
</feature>
<gene>
    <name evidence="2" type="ORF">B0H17DRAFT_1302540</name>
</gene>
<feature type="compositionally biased region" description="Basic residues" evidence="1">
    <location>
        <begin position="242"/>
        <end position="260"/>
    </location>
</feature>
<proteinExistence type="predicted"/>
<keyword evidence="3" id="KW-1185">Reference proteome</keyword>
<comment type="caution">
    <text evidence="2">The sequence shown here is derived from an EMBL/GenBank/DDBJ whole genome shotgun (WGS) entry which is preliminary data.</text>
</comment>
<feature type="region of interest" description="Disordered" evidence="1">
    <location>
        <begin position="126"/>
        <end position="145"/>
    </location>
</feature>